<sequence length="419" mass="43875">MRRRGRSRPTPPTAPLPAPDATEQVLHGTNALPPSVRTAAAWSWNLLLIVVAVAVGFFLLAKVEVIAVPVAVAVLLTVLLMPVKLFLERRLRFGRSLAAGTALIGTLLLVIGLIVLAGSTIVAGFQDLADQAKAGFDEFLSWLSGPPLHINASDLSGYLDDFSSQFLGSDGPVVSGALGAATTVGHVLAGAVIALFCTFFFLYDGRMIWGWVVGLLPERSRDSVHQAGRRGFVTLSAYTRTQILVAFVDSVGIGVGAAILGVPLAVPLAILVFMGAFVPIVGALLSGTVAVLVALVANGWVTALIMLGVVLLVQQIEGHVLQPFLMGHALSLHPVAVLLAVAAGGFTAGIVGALFAVPVAAVLNTVILYFHGHDKFPELGTDDHVVVRGHTVASAPARVVQDVEDDLRAQRKAPPGRRR</sequence>
<feature type="transmembrane region" description="Helical" evidence="9">
    <location>
        <begin position="244"/>
        <end position="277"/>
    </location>
</feature>
<organism evidence="10 11">
    <name type="scientific">Sediminihabitans luteus</name>
    <dbReference type="NCBI Taxonomy" id="1138585"/>
    <lineage>
        <taxon>Bacteria</taxon>
        <taxon>Bacillati</taxon>
        <taxon>Actinomycetota</taxon>
        <taxon>Actinomycetes</taxon>
        <taxon>Micrococcales</taxon>
        <taxon>Cellulomonadaceae</taxon>
        <taxon>Sediminihabitans</taxon>
    </lineage>
</organism>
<keyword evidence="11" id="KW-1185">Reference proteome</keyword>
<dbReference type="GO" id="GO:0005886">
    <property type="term" value="C:plasma membrane"/>
    <property type="evidence" value="ECO:0007669"/>
    <property type="project" value="UniProtKB-SubCell"/>
</dbReference>
<comment type="subcellular location">
    <subcellularLocation>
        <location evidence="1">Cell membrane</location>
        <topology evidence="1">Multi-pass membrane protein</topology>
    </subcellularLocation>
</comment>
<comment type="caution">
    <text evidence="10">The sequence shown here is derived from an EMBL/GenBank/DDBJ whole genome shotgun (WGS) entry which is preliminary data.</text>
</comment>
<evidence type="ECO:0000256" key="7">
    <source>
        <dbReference type="ARBA" id="ARBA00023136"/>
    </source>
</evidence>
<dbReference type="InterPro" id="IPR002549">
    <property type="entry name" value="AI-2E-like"/>
</dbReference>
<feature type="transmembrane region" description="Helical" evidence="9">
    <location>
        <begin position="289"/>
        <end position="313"/>
    </location>
</feature>
<dbReference type="Pfam" id="PF01594">
    <property type="entry name" value="AI-2E_transport"/>
    <property type="match status" value="1"/>
</dbReference>
<accession>A0A2M9CDF5</accession>
<feature type="region of interest" description="Disordered" evidence="8">
    <location>
        <begin position="1"/>
        <end position="21"/>
    </location>
</feature>
<feature type="transmembrane region" description="Helical" evidence="9">
    <location>
        <begin position="42"/>
        <end position="60"/>
    </location>
</feature>
<name>A0A2M9CDF5_9CELL</name>
<keyword evidence="4" id="KW-1003">Cell membrane</keyword>
<evidence type="ECO:0000256" key="2">
    <source>
        <dbReference type="ARBA" id="ARBA00009773"/>
    </source>
</evidence>
<comment type="similarity">
    <text evidence="2">Belongs to the autoinducer-2 exporter (AI-2E) (TC 2.A.86) family.</text>
</comment>
<dbReference type="AlphaFoldDB" id="A0A2M9CDF5"/>
<dbReference type="GO" id="GO:0055085">
    <property type="term" value="P:transmembrane transport"/>
    <property type="evidence" value="ECO:0007669"/>
    <property type="project" value="TreeGrafter"/>
</dbReference>
<evidence type="ECO:0000313" key="10">
    <source>
        <dbReference type="EMBL" id="PJJ69917.1"/>
    </source>
</evidence>
<evidence type="ECO:0000256" key="9">
    <source>
        <dbReference type="SAM" id="Phobius"/>
    </source>
</evidence>
<gene>
    <name evidence="10" type="ORF">CLV28_2394</name>
</gene>
<protein>
    <submittedName>
        <fullName evidence="10">Putative PurR-regulated permease PerM</fullName>
    </submittedName>
</protein>
<dbReference type="PANTHER" id="PTHR21716:SF53">
    <property type="entry name" value="PERMEASE PERM-RELATED"/>
    <property type="match status" value="1"/>
</dbReference>
<feature type="compositionally biased region" description="Pro residues" evidence="8">
    <location>
        <begin position="9"/>
        <end position="18"/>
    </location>
</feature>
<feature type="transmembrane region" description="Helical" evidence="9">
    <location>
        <begin position="99"/>
        <end position="125"/>
    </location>
</feature>
<feature type="transmembrane region" description="Helical" evidence="9">
    <location>
        <begin position="66"/>
        <end position="87"/>
    </location>
</feature>
<evidence type="ECO:0000256" key="3">
    <source>
        <dbReference type="ARBA" id="ARBA00022448"/>
    </source>
</evidence>
<dbReference type="PANTHER" id="PTHR21716">
    <property type="entry name" value="TRANSMEMBRANE PROTEIN"/>
    <property type="match status" value="1"/>
</dbReference>
<feature type="transmembrane region" description="Helical" evidence="9">
    <location>
        <begin position="177"/>
        <end position="203"/>
    </location>
</feature>
<keyword evidence="5 9" id="KW-0812">Transmembrane</keyword>
<dbReference type="OrthoDB" id="9784366at2"/>
<dbReference type="Proteomes" id="UP000231693">
    <property type="component" value="Unassembled WGS sequence"/>
</dbReference>
<reference evidence="10 11" key="1">
    <citation type="submission" date="2017-11" db="EMBL/GenBank/DDBJ databases">
        <title>Genomic Encyclopedia of Archaeal and Bacterial Type Strains, Phase II (KMG-II): From Individual Species to Whole Genera.</title>
        <authorList>
            <person name="Goeker M."/>
        </authorList>
    </citation>
    <scope>NUCLEOTIDE SEQUENCE [LARGE SCALE GENOMIC DNA]</scope>
    <source>
        <strain evidence="10 11">DSM 25478</strain>
    </source>
</reference>
<evidence type="ECO:0000256" key="8">
    <source>
        <dbReference type="SAM" id="MobiDB-lite"/>
    </source>
</evidence>
<keyword evidence="7 9" id="KW-0472">Membrane</keyword>
<keyword evidence="3" id="KW-0813">Transport</keyword>
<keyword evidence="6 9" id="KW-1133">Transmembrane helix</keyword>
<dbReference type="EMBL" id="PGFE01000004">
    <property type="protein sequence ID" value="PJJ69917.1"/>
    <property type="molecule type" value="Genomic_DNA"/>
</dbReference>
<evidence type="ECO:0000256" key="1">
    <source>
        <dbReference type="ARBA" id="ARBA00004651"/>
    </source>
</evidence>
<proteinExistence type="inferred from homology"/>
<evidence type="ECO:0000256" key="6">
    <source>
        <dbReference type="ARBA" id="ARBA00022989"/>
    </source>
</evidence>
<evidence type="ECO:0000256" key="4">
    <source>
        <dbReference type="ARBA" id="ARBA00022475"/>
    </source>
</evidence>
<evidence type="ECO:0000256" key="5">
    <source>
        <dbReference type="ARBA" id="ARBA00022692"/>
    </source>
</evidence>
<evidence type="ECO:0000313" key="11">
    <source>
        <dbReference type="Proteomes" id="UP000231693"/>
    </source>
</evidence>